<dbReference type="InterPro" id="IPR003607">
    <property type="entry name" value="HD/PDEase_dom"/>
</dbReference>
<dbReference type="Pfam" id="PF01966">
    <property type="entry name" value="HD"/>
    <property type="match status" value="1"/>
</dbReference>
<dbReference type="InterPro" id="IPR029016">
    <property type="entry name" value="GAF-like_dom_sf"/>
</dbReference>
<dbReference type="STRING" id="177437.HRM2_41150"/>
<dbReference type="OrthoDB" id="9769359at2"/>
<dbReference type="Gene3D" id="1.10.3210.10">
    <property type="entry name" value="Hypothetical protein af1432"/>
    <property type="match status" value="2"/>
</dbReference>
<dbReference type="GO" id="GO:0004114">
    <property type="term" value="F:3',5'-cyclic-nucleotide phosphodiesterase activity"/>
    <property type="evidence" value="ECO:0007669"/>
    <property type="project" value="UniProtKB-EC"/>
</dbReference>
<dbReference type="PANTHER" id="PTHR43155:SF2">
    <property type="entry name" value="CYCLIC DI-GMP PHOSPHODIESTERASE PA4108"/>
    <property type="match status" value="1"/>
</dbReference>
<dbReference type="EMBL" id="CP001087">
    <property type="protein sequence ID" value="ACN17172.1"/>
    <property type="molecule type" value="Genomic_DNA"/>
</dbReference>
<dbReference type="eggNOG" id="COG2206">
    <property type="taxonomic scope" value="Bacteria"/>
</dbReference>
<dbReference type="eggNOG" id="COG2203">
    <property type="taxonomic scope" value="Bacteria"/>
</dbReference>
<dbReference type="SUPFAM" id="SSF55781">
    <property type="entry name" value="GAF domain-like"/>
    <property type="match status" value="1"/>
</dbReference>
<dbReference type="Pfam" id="PF01590">
    <property type="entry name" value="GAF"/>
    <property type="match status" value="1"/>
</dbReference>
<dbReference type="KEGG" id="dat:HRM2_41150"/>
<evidence type="ECO:0000259" key="1">
    <source>
        <dbReference type="PROSITE" id="PS51832"/>
    </source>
</evidence>
<dbReference type="EC" id="3.1.4.17" evidence="2"/>
<dbReference type="SMART" id="SM00065">
    <property type="entry name" value="GAF"/>
    <property type="match status" value="1"/>
</dbReference>
<proteinExistence type="predicted"/>
<keyword evidence="3" id="KW-1185">Reference proteome</keyword>
<dbReference type="CDD" id="cd00077">
    <property type="entry name" value="HDc"/>
    <property type="match status" value="2"/>
</dbReference>
<feature type="domain" description="HD-GYP" evidence="1">
    <location>
        <begin position="208"/>
        <end position="297"/>
    </location>
</feature>
<dbReference type="RefSeq" id="WP_015905905.1">
    <property type="nucleotide sequence ID" value="NC_012108.1"/>
</dbReference>
<keyword evidence="2" id="KW-0378">Hydrolase</keyword>
<gene>
    <name evidence="2" type="ordered locus">HRM2_41150</name>
</gene>
<dbReference type="InterPro" id="IPR037522">
    <property type="entry name" value="HD_GYP_dom"/>
</dbReference>
<reference evidence="2 3" key="1">
    <citation type="journal article" date="2009" name="Environ. Microbiol.">
        <title>Genome sequence of Desulfobacterium autotrophicum HRM2, a marine sulfate reducer oxidizing organic carbon completely to carbon dioxide.</title>
        <authorList>
            <person name="Strittmatter A.W."/>
            <person name="Liesegang H."/>
            <person name="Rabus R."/>
            <person name="Decker I."/>
            <person name="Amann J."/>
            <person name="Andres S."/>
            <person name="Henne A."/>
            <person name="Fricke W.F."/>
            <person name="Martinez-Arias R."/>
            <person name="Bartels D."/>
            <person name="Goesmann A."/>
            <person name="Krause L."/>
            <person name="Puehler A."/>
            <person name="Klenk H.P."/>
            <person name="Richter M."/>
            <person name="Schuler M."/>
            <person name="Gloeckner F.O."/>
            <person name="Meyerdierks A."/>
            <person name="Gottschalk G."/>
            <person name="Amann R."/>
        </authorList>
    </citation>
    <scope>NUCLEOTIDE SEQUENCE [LARGE SCALE GENOMIC DNA]</scope>
    <source>
        <strain evidence="3">ATCC 43914 / DSM 3382 / HRM2</strain>
    </source>
</reference>
<evidence type="ECO:0000313" key="2">
    <source>
        <dbReference type="EMBL" id="ACN17172.1"/>
    </source>
</evidence>
<dbReference type="SUPFAM" id="SSF109604">
    <property type="entry name" value="HD-domain/PDEase-like"/>
    <property type="match status" value="2"/>
</dbReference>
<dbReference type="PANTHER" id="PTHR43155">
    <property type="entry name" value="CYCLIC DI-GMP PHOSPHODIESTERASE PA4108-RELATED"/>
    <property type="match status" value="1"/>
</dbReference>
<name>C0QCF5_DESAH</name>
<evidence type="ECO:0000313" key="3">
    <source>
        <dbReference type="Proteomes" id="UP000000442"/>
    </source>
</evidence>
<organism evidence="2 3">
    <name type="scientific">Desulforapulum autotrophicum (strain ATCC 43914 / DSM 3382 / VKM B-1955 / HRM2)</name>
    <name type="common">Desulfobacterium autotrophicum</name>
    <dbReference type="NCBI Taxonomy" id="177437"/>
    <lineage>
        <taxon>Bacteria</taxon>
        <taxon>Pseudomonadati</taxon>
        <taxon>Thermodesulfobacteriota</taxon>
        <taxon>Desulfobacteria</taxon>
        <taxon>Desulfobacterales</taxon>
        <taxon>Desulfobacteraceae</taxon>
        <taxon>Desulforapulum</taxon>
    </lineage>
</organism>
<dbReference type="HOGENOM" id="CLU_000445_92_13_7"/>
<sequence>MLSFLEASDTSIDDVGAHLKKMVEIGIALSAEKNIDTLFDMIVEEARALAMADSGTLYILDRDRNVLSFKILQNNSLGLHLKRTENAEILLPDVDLYHGESPNYENASSFAALQGKILNIPDVYASTTFDFTGPMKYDSVTGYRSQSMLVIPMKNHENEVIGVLQLLNAQEVESGRVVPFGDRCVSLVEALASQAAVALTNRQLIQEIKKLFYSFIETIAGAIDEKSPNTGDHIKRVVKITMALAMAVNESNQGLFKEHFFDDEEMEELRLSAWMHDVGKITTPEYVMDKSTRLESKFDRIHLIETRFSLIAEIVEKQYLEKQVKLLQSRETSSDIFLELEKARKENLSSIHEDLAFIKTCHRAEFVNDKMIHRLNKIAEKQYIVSGKIQPFLDPWELENLSIQKGSLNETERHIIENHATMTLKMLSCLPFPKNLSRVTDFAASHHERLNGTGYPRKLKGDALPLQARIIAIADIFEALSARDRPYRKRMEISHIFEIMGKMKENGHIDPDLFDLFVRSDIGKKVKL</sequence>
<dbReference type="eggNOG" id="COG3437">
    <property type="taxonomic scope" value="Bacteria"/>
</dbReference>
<dbReference type="Pfam" id="PF13487">
    <property type="entry name" value="HD_5"/>
    <property type="match status" value="1"/>
</dbReference>
<dbReference type="PROSITE" id="PS51832">
    <property type="entry name" value="HD_GYP"/>
    <property type="match status" value="2"/>
</dbReference>
<dbReference type="SMART" id="SM00471">
    <property type="entry name" value="HDc"/>
    <property type="match status" value="1"/>
</dbReference>
<protein>
    <submittedName>
        <fullName evidence="2">3',5'-cyclic-nucleotide phosphodiesterase</fullName>
        <ecNumber evidence="2">3.1.4.17</ecNumber>
    </submittedName>
</protein>
<dbReference type="Gene3D" id="3.30.450.40">
    <property type="match status" value="1"/>
</dbReference>
<dbReference type="AlphaFoldDB" id="C0QCF5"/>
<accession>C0QCF5</accession>
<dbReference type="InterPro" id="IPR003018">
    <property type="entry name" value="GAF"/>
</dbReference>
<dbReference type="Proteomes" id="UP000000442">
    <property type="component" value="Chromosome"/>
</dbReference>
<feature type="domain" description="HD-GYP" evidence="1">
    <location>
        <begin position="327"/>
        <end position="528"/>
    </location>
</feature>
<dbReference type="InterPro" id="IPR006674">
    <property type="entry name" value="HD_domain"/>
</dbReference>